<dbReference type="EMBL" id="BONU01000010">
    <property type="protein sequence ID" value="GIG73616.1"/>
    <property type="molecule type" value="Genomic_DNA"/>
</dbReference>
<dbReference type="PANTHER" id="PTHR46112">
    <property type="entry name" value="AMINOPEPTIDASE"/>
    <property type="match status" value="1"/>
</dbReference>
<dbReference type="InterPro" id="IPR050659">
    <property type="entry name" value="Peptidase_M24B"/>
</dbReference>
<dbReference type="Pfam" id="PF00557">
    <property type="entry name" value="Peptidase_M24"/>
    <property type="match status" value="1"/>
</dbReference>
<dbReference type="AlphaFoldDB" id="A0A8J3PN61"/>
<sequence length="366" mass="38994">MPDALAVARLARLREALAAAPFDAYLATASDNVHYATGYRSVGASVWPTHRMAALITGDDLWLVCPVADSAPAVDAGVPADRIIGFGTFYFEGAEGTPLDGMAGRYPRFDEALAVALSRLPAGARVGRDDADALMVGVRSVKLPGEVELLRYAARATETAIHTAIDSARAGSTEREIAAVVSASMAAAGLEPRFVVVTSGERSALADAYPTDRPWNPGELLRFDVGGTYHGYWSDLGRTAVLGEPDAEQAALYEAVLAAEDEQLALIRPGVPANRVFDVAIERVRGAGVRYRRHHAGHCIGLLLYEPPIISPGEEAPLEEGMTMCIEPPYYRLGWGGMMVEDTIVVTADGCDLLSVSDRSLRVVEA</sequence>
<comment type="caution">
    <text evidence="3">The sequence shown here is derived from an EMBL/GenBank/DDBJ whole genome shotgun (WGS) entry which is preliminary data.</text>
</comment>
<name>A0A8J3PN61_9ACTN</name>
<evidence type="ECO:0000259" key="2">
    <source>
        <dbReference type="Pfam" id="PF01321"/>
    </source>
</evidence>
<protein>
    <recommendedName>
        <fullName evidence="5">Xaa-Pro aminopeptidase</fullName>
    </recommendedName>
</protein>
<dbReference type="PANTHER" id="PTHR46112:SF2">
    <property type="entry name" value="XAA-PRO AMINOPEPTIDASE P-RELATED"/>
    <property type="match status" value="1"/>
</dbReference>
<feature type="domain" description="Peptidase M24" evidence="1">
    <location>
        <begin position="148"/>
        <end position="348"/>
    </location>
</feature>
<keyword evidence="4" id="KW-1185">Reference proteome</keyword>
<reference evidence="3" key="1">
    <citation type="submission" date="2021-01" db="EMBL/GenBank/DDBJ databases">
        <title>Whole genome shotgun sequence of Planosporangium flavigriseum NBRC 105377.</title>
        <authorList>
            <person name="Komaki H."/>
            <person name="Tamura T."/>
        </authorList>
    </citation>
    <scope>NUCLEOTIDE SEQUENCE</scope>
    <source>
        <strain evidence="3">NBRC 105377</strain>
    </source>
</reference>
<feature type="domain" description="Creatinase N-terminal" evidence="2">
    <location>
        <begin position="9"/>
        <end position="88"/>
    </location>
</feature>
<proteinExistence type="predicted"/>
<evidence type="ECO:0000313" key="4">
    <source>
        <dbReference type="Proteomes" id="UP000653674"/>
    </source>
</evidence>
<dbReference type="RefSeq" id="WP_168077658.1">
    <property type="nucleotide sequence ID" value="NZ_BAAAQJ010000003.1"/>
</dbReference>
<dbReference type="InterPro" id="IPR029149">
    <property type="entry name" value="Creatin/AminoP/Spt16_N"/>
</dbReference>
<dbReference type="InterPro" id="IPR036005">
    <property type="entry name" value="Creatinase/aminopeptidase-like"/>
</dbReference>
<dbReference type="Gene3D" id="3.90.230.10">
    <property type="entry name" value="Creatinase/methionine aminopeptidase superfamily"/>
    <property type="match status" value="1"/>
</dbReference>
<dbReference type="Gene3D" id="3.40.350.10">
    <property type="entry name" value="Creatinase/prolidase N-terminal domain"/>
    <property type="match status" value="1"/>
</dbReference>
<gene>
    <name evidence="3" type="ORF">Pfl04_20200</name>
</gene>
<dbReference type="SUPFAM" id="SSF53092">
    <property type="entry name" value="Creatinase/prolidase N-terminal domain"/>
    <property type="match status" value="1"/>
</dbReference>
<dbReference type="Proteomes" id="UP000653674">
    <property type="component" value="Unassembled WGS sequence"/>
</dbReference>
<evidence type="ECO:0008006" key="5">
    <source>
        <dbReference type="Google" id="ProtNLM"/>
    </source>
</evidence>
<accession>A0A8J3PN61</accession>
<dbReference type="InterPro" id="IPR000587">
    <property type="entry name" value="Creatinase_N"/>
</dbReference>
<evidence type="ECO:0000259" key="1">
    <source>
        <dbReference type="Pfam" id="PF00557"/>
    </source>
</evidence>
<dbReference type="InterPro" id="IPR000994">
    <property type="entry name" value="Pept_M24"/>
</dbReference>
<dbReference type="Pfam" id="PF01321">
    <property type="entry name" value="Creatinase_N"/>
    <property type="match status" value="1"/>
</dbReference>
<evidence type="ECO:0000313" key="3">
    <source>
        <dbReference type="EMBL" id="GIG73616.1"/>
    </source>
</evidence>
<dbReference type="SUPFAM" id="SSF55920">
    <property type="entry name" value="Creatinase/aminopeptidase"/>
    <property type="match status" value="1"/>
</dbReference>
<organism evidence="3 4">
    <name type="scientific">Planosporangium flavigriseum</name>
    <dbReference type="NCBI Taxonomy" id="373681"/>
    <lineage>
        <taxon>Bacteria</taxon>
        <taxon>Bacillati</taxon>
        <taxon>Actinomycetota</taxon>
        <taxon>Actinomycetes</taxon>
        <taxon>Micromonosporales</taxon>
        <taxon>Micromonosporaceae</taxon>
        <taxon>Planosporangium</taxon>
    </lineage>
</organism>